<name>A0ABU8ER76_9GAMM</name>
<dbReference type="EMBL" id="JBAWKS010000001">
    <property type="protein sequence ID" value="MEI4549470.1"/>
    <property type="molecule type" value="Genomic_DNA"/>
</dbReference>
<dbReference type="Proteomes" id="UP001382455">
    <property type="component" value="Unassembled WGS sequence"/>
</dbReference>
<dbReference type="RefSeq" id="WP_336435009.1">
    <property type="nucleotide sequence ID" value="NZ_JBAWKS010000001.1"/>
</dbReference>
<accession>A0ABU8ER76</accession>
<evidence type="ECO:0000313" key="2">
    <source>
        <dbReference type="Proteomes" id="UP001382455"/>
    </source>
</evidence>
<reference evidence="1 2" key="1">
    <citation type="submission" date="2023-12" db="EMBL/GenBank/DDBJ databases">
        <title>Friends and Foes: Symbiotic and Algicidal bacterial influence on Karenia brevis blooms.</title>
        <authorList>
            <person name="Fei C."/>
            <person name="Mohamed A.R."/>
            <person name="Booker A."/>
            <person name="Arshad M."/>
            <person name="Klass S."/>
            <person name="Ahn S."/>
            <person name="Gilbert P.M."/>
            <person name="Heil C.A."/>
            <person name="Martinez J.M."/>
            <person name="Amin S.A."/>
        </authorList>
    </citation>
    <scope>NUCLEOTIDE SEQUENCE [LARGE SCALE GENOMIC DNA]</scope>
    <source>
        <strain evidence="1 2">CE15</strain>
    </source>
</reference>
<evidence type="ECO:0000313" key="1">
    <source>
        <dbReference type="EMBL" id="MEI4549470.1"/>
    </source>
</evidence>
<protein>
    <submittedName>
        <fullName evidence="1">Uncharacterized protein</fullName>
    </submittedName>
</protein>
<gene>
    <name evidence="1" type="ORF">WAE96_07105</name>
</gene>
<organism evidence="1 2">
    <name type="scientific">Pseudoalteromonas spongiae</name>
    <dbReference type="NCBI Taxonomy" id="298657"/>
    <lineage>
        <taxon>Bacteria</taxon>
        <taxon>Pseudomonadati</taxon>
        <taxon>Pseudomonadota</taxon>
        <taxon>Gammaproteobacteria</taxon>
        <taxon>Alteromonadales</taxon>
        <taxon>Pseudoalteromonadaceae</taxon>
        <taxon>Pseudoalteromonas</taxon>
    </lineage>
</organism>
<keyword evidence="2" id="KW-1185">Reference proteome</keyword>
<comment type="caution">
    <text evidence="1">The sequence shown here is derived from an EMBL/GenBank/DDBJ whole genome shotgun (WGS) entry which is preliminary data.</text>
</comment>
<sequence>MNRNKRYEEKMKQKGLKKVTLWLPVSAEIEFKQMAEFCIENPYHVPYMAKSIKTGRFAKAV</sequence>
<proteinExistence type="predicted"/>